<organism evidence="2 3">
    <name type="scientific">Streblomastix strix</name>
    <dbReference type="NCBI Taxonomy" id="222440"/>
    <lineage>
        <taxon>Eukaryota</taxon>
        <taxon>Metamonada</taxon>
        <taxon>Preaxostyla</taxon>
        <taxon>Oxymonadida</taxon>
        <taxon>Streblomastigidae</taxon>
        <taxon>Streblomastix</taxon>
    </lineage>
</organism>
<sequence length="291" mass="34510">MVCPKSFINVDFLDFPPEQTKHRIAKEGVEIEMYIVQGQDRRGQDNKVSGVHVTPGVVLIAKGSFSLDHFLNNYNDLELNIPLYKTRKREKRIEGYLQREQENQQLKDQQSQKSRSEKGSQQYGGGIIQIQQYENEREKERLRELKMFGLMKQKQKEQQQEGGRGGYASFELRKDKIETASQIGFLHIRVSILLPLWRNCREWGDIVERIQGCDCQECGIKQIKITQMKQLEEDEMEQSSLLDKTKKEKQLEKQRWWNKNEKDKDKHHKQDFFIQEQVYYYLYGVIVENGE</sequence>
<feature type="non-terminal residue" evidence="2">
    <location>
        <position position="291"/>
    </location>
</feature>
<reference evidence="2 3" key="1">
    <citation type="submission" date="2019-03" db="EMBL/GenBank/DDBJ databases">
        <title>Single cell metagenomics reveals metabolic interactions within the superorganism composed of flagellate Streblomastix strix and complex community of Bacteroidetes bacteria on its surface.</title>
        <authorList>
            <person name="Treitli S.C."/>
            <person name="Kolisko M."/>
            <person name="Husnik F."/>
            <person name="Keeling P."/>
            <person name="Hampl V."/>
        </authorList>
    </citation>
    <scope>NUCLEOTIDE SEQUENCE [LARGE SCALE GENOMIC DNA]</scope>
    <source>
        <strain evidence="2">ST1C</strain>
    </source>
</reference>
<comment type="caution">
    <text evidence="2">The sequence shown here is derived from an EMBL/GenBank/DDBJ whole genome shotgun (WGS) entry which is preliminary data.</text>
</comment>
<dbReference type="Proteomes" id="UP000324800">
    <property type="component" value="Unassembled WGS sequence"/>
</dbReference>
<proteinExistence type="predicted"/>
<evidence type="ECO:0000256" key="1">
    <source>
        <dbReference type="SAM" id="MobiDB-lite"/>
    </source>
</evidence>
<evidence type="ECO:0000313" key="2">
    <source>
        <dbReference type="EMBL" id="KAA6364450.1"/>
    </source>
</evidence>
<accession>A0A5J4U2Q6</accession>
<protein>
    <submittedName>
        <fullName evidence="2">Uncharacterized protein</fullName>
    </submittedName>
</protein>
<evidence type="ECO:0000313" key="3">
    <source>
        <dbReference type="Proteomes" id="UP000324800"/>
    </source>
</evidence>
<dbReference type="AlphaFoldDB" id="A0A5J4U2Q6"/>
<feature type="compositionally biased region" description="Polar residues" evidence="1">
    <location>
        <begin position="103"/>
        <end position="113"/>
    </location>
</feature>
<gene>
    <name evidence="2" type="ORF">EZS28_040023</name>
</gene>
<dbReference type="EMBL" id="SNRW01021647">
    <property type="protein sequence ID" value="KAA6364450.1"/>
    <property type="molecule type" value="Genomic_DNA"/>
</dbReference>
<name>A0A5J4U2Q6_9EUKA</name>
<feature type="region of interest" description="Disordered" evidence="1">
    <location>
        <begin position="98"/>
        <end position="122"/>
    </location>
</feature>